<dbReference type="AlphaFoldDB" id="A0A1C3NYW5"/>
<dbReference type="InterPro" id="IPR029069">
    <property type="entry name" value="HotDog_dom_sf"/>
</dbReference>
<dbReference type="InterPro" id="IPR039569">
    <property type="entry name" value="FAS1-like_DH_region"/>
</dbReference>
<evidence type="ECO:0000313" key="3">
    <source>
        <dbReference type="Proteomes" id="UP000199013"/>
    </source>
</evidence>
<sequence>MSGELIGTVVDEVAFDVERGKIWEFSRATFTTDPVHTDADAARTAGFDDLLATPTHVVVAGHRRDQRAFVEKLGLALERVVVGSVRWQYLRPLQAGDSLRGVRRVVGDERRDGKRGGSMRIVTLETEYVDSAGTPVVRQQDVLIERGKSA</sequence>
<name>A0A1C3NYW5_9ACTN</name>
<dbReference type="PIRSF" id="PIRSF018072">
    <property type="entry name" value="UCP018072"/>
    <property type="match status" value="1"/>
</dbReference>
<feature type="domain" description="FAS1-like dehydratase" evidence="1">
    <location>
        <begin position="5"/>
        <end position="138"/>
    </location>
</feature>
<protein>
    <submittedName>
        <fullName evidence="2">MaoC domain-containing protein dehydratase</fullName>
    </submittedName>
</protein>
<gene>
    <name evidence="2" type="ORF">FDG2_3107</name>
</gene>
<dbReference type="Proteomes" id="UP000199013">
    <property type="component" value="Unassembled WGS sequence"/>
</dbReference>
<evidence type="ECO:0000313" key="2">
    <source>
        <dbReference type="EMBL" id="SBW22772.1"/>
    </source>
</evidence>
<evidence type="ECO:0000259" key="1">
    <source>
        <dbReference type="Pfam" id="PF13452"/>
    </source>
</evidence>
<reference evidence="3" key="1">
    <citation type="submission" date="2016-02" db="EMBL/GenBank/DDBJ databases">
        <authorList>
            <person name="Wibberg D."/>
        </authorList>
    </citation>
    <scope>NUCLEOTIDE SEQUENCE [LARGE SCALE GENOMIC DNA]</scope>
</reference>
<dbReference type="InterPro" id="IPR016709">
    <property type="entry name" value="HadA-like"/>
</dbReference>
<dbReference type="CDD" id="cd03441">
    <property type="entry name" value="R_hydratase_like"/>
    <property type="match status" value="1"/>
</dbReference>
<dbReference type="EMBL" id="FLUV01001311">
    <property type="protein sequence ID" value="SBW22772.1"/>
    <property type="molecule type" value="Genomic_DNA"/>
</dbReference>
<dbReference type="Pfam" id="PF13452">
    <property type="entry name" value="FAS1_DH_region"/>
    <property type="match status" value="1"/>
</dbReference>
<proteinExistence type="predicted"/>
<accession>A0A1C3NYW5</accession>
<dbReference type="Gene3D" id="3.10.129.10">
    <property type="entry name" value="Hotdog Thioesterase"/>
    <property type="match status" value="1"/>
</dbReference>
<organism evidence="2 3">
    <name type="scientific">Candidatus Protofrankia californiensis</name>
    <dbReference type="NCBI Taxonomy" id="1839754"/>
    <lineage>
        <taxon>Bacteria</taxon>
        <taxon>Bacillati</taxon>
        <taxon>Actinomycetota</taxon>
        <taxon>Actinomycetes</taxon>
        <taxon>Frankiales</taxon>
        <taxon>Frankiaceae</taxon>
        <taxon>Protofrankia</taxon>
    </lineage>
</organism>
<dbReference type="SUPFAM" id="SSF54637">
    <property type="entry name" value="Thioesterase/thiol ester dehydrase-isomerase"/>
    <property type="match status" value="1"/>
</dbReference>
<keyword evidence="3" id="KW-1185">Reference proteome</keyword>